<proteinExistence type="predicted"/>
<dbReference type="OrthoDB" id="417006at2759"/>
<evidence type="ECO:0000313" key="1">
    <source>
        <dbReference type="EMBL" id="OLP95311.1"/>
    </source>
</evidence>
<dbReference type="EMBL" id="LSRX01000509">
    <property type="protein sequence ID" value="OLP95311.1"/>
    <property type="molecule type" value="Genomic_DNA"/>
</dbReference>
<comment type="caution">
    <text evidence="1">The sequence shown here is derived from an EMBL/GenBank/DDBJ whole genome shotgun (WGS) entry which is preliminary data.</text>
</comment>
<organism evidence="1 2">
    <name type="scientific">Symbiodinium microadriaticum</name>
    <name type="common">Dinoflagellate</name>
    <name type="synonym">Zooxanthella microadriatica</name>
    <dbReference type="NCBI Taxonomy" id="2951"/>
    <lineage>
        <taxon>Eukaryota</taxon>
        <taxon>Sar</taxon>
        <taxon>Alveolata</taxon>
        <taxon>Dinophyceae</taxon>
        <taxon>Suessiales</taxon>
        <taxon>Symbiodiniaceae</taxon>
        <taxon>Symbiodinium</taxon>
    </lineage>
</organism>
<accession>A0A1Q9DJG1</accession>
<sequence>MLIQESKWRFEATWSTREYHYIHTPGTGQHDRLAGLLVMVSTRLVKADQLQFRVHHAGRLIHVRIPYRSIHVDVVNWYQYAVNDKESTPDRRQKLLVKVQRCLAHLPKRNALIFGGDFNCPCEPHKNMCGQVTVPFDDKHYMDLQDHQHVWRTLFLTALNTWQQPSHGQVATFAMGESETAARSQIDFIMIKAQHVTLRAKQASIIADYPVAAWRGGPRHYPVLAMVSIPKPPWSHKVQAQASPVHIDREQLIGDSRMEYPPPRLENLRAEISANLHLPVDSYNTVLMQAAQKHYPLKKTDMQAPTQSEELANCAKRMWSIFRQMRSHRFTLPGVLTAWKQWTQFQQAHRIHKERSRQRSKQRKIDLLQQAQQAAAQGNVHELWKTIRRLAPKAPRKRLQLHKDGHMISPEAELEWILEAYGDRYAVDDHQAPISFTFPQHEGLALDSEVLHFYLQRLNPRKAVPYGTAPAVVWKVCADLLALPVTQAFNDPPDGKLMILQRWSDADVALLPKAHGRSESPLDWRPIGVQDPLGKCLMSTVVAQARQAIHDLIVQPGSPYMINMRGRSDTFFDIDNFEAPSSHDVVYDKAQLGPQWTRDHLCLYADDSHLRFRFTSFEEFTSIMNDIRKICFVTFNGWIGHRNNLGDSHGLDELDEFFGGLRKPMQEEEIKLLKQDHSLIFFLRPGENSMISHLFQTAKSFKAKQAANPQWAPGQQPLKVIMAIAMFKELGARLEALCQDQTRLAQVKEFGWRDPATGWKFQRWNPQLKALEEDNSRSPVSDQMVANNLQKLCQALAQDTVHRFHCTRKMADVMESPATFQLDLSTRTALSLEAWAALMALQGCTVLQLGGFAYKRETLKPSPAVAKLKDMIYGR</sequence>
<dbReference type="InterPro" id="IPR036691">
    <property type="entry name" value="Endo/exonu/phosph_ase_sf"/>
</dbReference>
<evidence type="ECO:0008006" key="3">
    <source>
        <dbReference type="Google" id="ProtNLM"/>
    </source>
</evidence>
<dbReference type="Proteomes" id="UP000186817">
    <property type="component" value="Unassembled WGS sequence"/>
</dbReference>
<dbReference type="SUPFAM" id="SSF56219">
    <property type="entry name" value="DNase I-like"/>
    <property type="match status" value="1"/>
</dbReference>
<dbReference type="AlphaFoldDB" id="A0A1Q9DJG1"/>
<reference evidence="1 2" key="1">
    <citation type="submission" date="2016-02" db="EMBL/GenBank/DDBJ databases">
        <title>Genome analysis of coral dinoflagellate symbionts highlights evolutionary adaptations to a symbiotic lifestyle.</title>
        <authorList>
            <person name="Aranda M."/>
            <person name="Li Y."/>
            <person name="Liew Y.J."/>
            <person name="Baumgarten S."/>
            <person name="Simakov O."/>
            <person name="Wilson M."/>
            <person name="Piel J."/>
            <person name="Ashoor H."/>
            <person name="Bougouffa S."/>
            <person name="Bajic V.B."/>
            <person name="Ryu T."/>
            <person name="Ravasi T."/>
            <person name="Bayer T."/>
            <person name="Micklem G."/>
            <person name="Kim H."/>
            <person name="Bhak J."/>
            <person name="Lajeunesse T.C."/>
            <person name="Voolstra C.R."/>
        </authorList>
    </citation>
    <scope>NUCLEOTIDE SEQUENCE [LARGE SCALE GENOMIC DNA]</scope>
    <source>
        <strain evidence="1 2">CCMP2467</strain>
    </source>
</reference>
<gene>
    <name evidence="1" type="ORF">AK812_SmicGene22589</name>
</gene>
<name>A0A1Q9DJG1_SYMMI</name>
<evidence type="ECO:0000313" key="2">
    <source>
        <dbReference type="Proteomes" id="UP000186817"/>
    </source>
</evidence>
<keyword evidence="2" id="KW-1185">Reference proteome</keyword>
<dbReference type="Gene3D" id="3.60.10.10">
    <property type="entry name" value="Endonuclease/exonuclease/phosphatase"/>
    <property type="match status" value="1"/>
</dbReference>
<protein>
    <recommendedName>
        <fullName evidence="3">Endonuclease/exonuclease/phosphatase domain-containing protein</fullName>
    </recommendedName>
</protein>